<accession>A0A1Y0I3S9</accession>
<dbReference type="KEGG" id="ome:OLMES_0984"/>
<dbReference type="OrthoDB" id="9779730at2"/>
<organism evidence="2 3">
    <name type="scientific">Oleiphilus messinensis</name>
    <dbReference type="NCBI Taxonomy" id="141451"/>
    <lineage>
        <taxon>Bacteria</taxon>
        <taxon>Pseudomonadati</taxon>
        <taxon>Pseudomonadota</taxon>
        <taxon>Gammaproteobacteria</taxon>
        <taxon>Oceanospirillales</taxon>
        <taxon>Oleiphilaceae</taxon>
        <taxon>Oleiphilus</taxon>
    </lineage>
</organism>
<evidence type="ECO:0000313" key="3">
    <source>
        <dbReference type="Proteomes" id="UP000196027"/>
    </source>
</evidence>
<sequence length="266" mass="30988">MLRDSLVKLKVPHTLDALSKYYFQLEFMNDEHLALLRNEQAMLVMNHTAFFALECYLLGSHLLRRFPDLNLRTMVWKGFSEGPARYWFRQLGCETASIQTGQQLLSEGKTILIMPEGIDATDVRNRMNHFHTGYLRMLSERNIPIIPIGFHGIDESIPWMVTHNRFLEKKIMKPVNPDFDFLLLPKIPIFRPTKVVFNIGTPIRLEQKALETESSLRETNGMIRDKISALVDAAEHHRQSKIDRSRLNRSYHKVLAGKISYLNKRK</sequence>
<dbReference type="RefSeq" id="WP_087460212.1">
    <property type="nucleotide sequence ID" value="NZ_CP021425.1"/>
</dbReference>
<dbReference type="SUPFAM" id="SSF69593">
    <property type="entry name" value="Glycerol-3-phosphate (1)-acyltransferase"/>
    <property type="match status" value="1"/>
</dbReference>
<evidence type="ECO:0000313" key="2">
    <source>
        <dbReference type="EMBL" id="ARU55071.1"/>
    </source>
</evidence>
<evidence type="ECO:0000259" key="1">
    <source>
        <dbReference type="SMART" id="SM00563"/>
    </source>
</evidence>
<dbReference type="GO" id="GO:0016746">
    <property type="term" value="F:acyltransferase activity"/>
    <property type="evidence" value="ECO:0007669"/>
    <property type="project" value="UniProtKB-KW"/>
</dbReference>
<gene>
    <name evidence="2" type="ORF">OLMES_0984</name>
</gene>
<name>A0A1Y0I3S9_9GAMM</name>
<dbReference type="SMART" id="SM00563">
    <property type="entry name" value="PlsC"/>
    <property type="match status" value="1"/>
</dbReference>
<proteinExistence type="predicted"/>
<dbReference type="EMBL" id="CP021425">
    <property type="protein sequence ID" value="ARU55071.1"/>
    <property type="molecule type" value="Genomic_DNA"/>
</dbReference>
<dbReference type="AlphaFoldDB" id="A0A1Y0I3S9"/>
<dbReference type="Proteomes" id="UP000196027">
    <property type="component" value="Chromosome"/>
</dbReference>
<dbReference type="Pfam" id="PF01553">
    <property type="entry name" value="Acyltransferase"/>
    <property type="match status" value="1"/>
</dbReference>
<reference evidence="2 3" key="1">
    <citation type="submission" date="2017-05" db="EMBL/GenBank/DDBJ databases">
        <title>Genomic insights into alkan degradation activity of Oleiphilus messinensis.</title>
        <authorList>
            <person name="Kozyavkin S.A."/>
            <person name="Slesarev A.I."/>
            <person name="Golyshin P.N."/>
            <person name="Korzhenkov A."/>
            <person name="Golyshina O.N."/>
            <person name="Toshchakov S.V."/>
        </authorList>
    </citation>
    <scope>NUCLEOTIDE SEQUENCE [LARGE SCALE GENOMIC DNA]</scope>
    <source>
        <strain evidence="2 3">ME102</strain>
    </source>
</reference>
<feature type="domain" description="Phospholipid/glycerol acyltransferase" evidence="1">
    <location>
        <begin position="41"/>
        <end position="153"/>
    </location>
</feature>
<protein>
    <submittedName>
        <fullName evidence="2">Acyltransferase</fullName>
    </submittedName>
</protein>
<keyword evidence="2" id="KW-0012">Acyltransferase</keyword>
<keyword evidence="2" id="KW-0808">Transferase</keyword>
<dbReference type="InterPro" id="IPR002123">
    <property type="entry name" value="Plipid/glycerol_acylTrfase"/>
</dbReference>
<keyword evidence="3" id="KW-1185">Reference proteome</keyword>